<feature type="region of interest" description="Disordered" evidence="2">
    <location>
        <begin position="115"/>
        <end position="226"/>
    </location>
</feature>
<dbReference type="PANTHER" id="PTHR14490">
    <property type="entry name" value="ZINC FINGER, ZZ TYPE"/>
    <property type="match status" value="1"/>
</dbReference>
<feature type="compositionally biased region" description="Basic and acidic residues" evidence="2">
    <location>
        <begin position="211"/>
        <end position="222"/>
    </location>
</feature>
<feature type="compositionally biased region" description="Basic and acidic residues" evidence="2">
    <location>
        <begin position="131"/>
        <end position="149"/>
    </location>
</feature>
<comment type="similarity">
    <text evidence="1">Belongs to the KRI1 family.</text>
</comment>
<feature type="region of interest" description="Disordered" evidence="2">
    <location>
        <begin position="489"/>
        <end position="534"/>
    </location>
</feature>
<dbReference type="Pfam" id="PF12936">
    <property type="entry name" value="Kri1_C"/>
    <property type="match status" value="1"/>
</dbReference>
<dbReference type="OrthoDB" id="10252032at2759"/>
<name>A0A9P6NR49_9BASI</name>
<gene>
    <name evidence="4" type="ORF">CROQUDRAFT_667555</name>
</gene>
<dbReference type="GO" id="GO:0000447">
    <property type="term" value="P:endonucleolytic cleavage in ITS1 to separate SSU-rRNA from 5.8S rRNA and LSU-rRNA from tricistronic rRNA transcript (SSU-rRNA, 5.8S rRNA, LSU-rRNA)"/>
    <property type="evidence" value="ECO:0007669"/>
    <property type="project" value="TreeGrafter"/>
</dbReference>
<dbReference type="Pfam" id="PF05178">
    <property type="entry name" value="Kri1"/>
    <property type="match status" value="1"/>
</dbReference>
<feature type="region of interest" description="Disordered" evidence="2">
    <location>
        <begin position="18"/>
        <end position="83"/>
    </location>
</feature>
<feature type="domain" description="Kri1-like C-terminal" evidence="3">
    <location>
        <begin position="556"/>
        <end position="638"/>
    </location>
</feature>
<dbReference type="GO" id="GO:0005730">
    <property type="term" value="C:nucleolus"/>
    <property type="evidence" value="ECO:0007669"/>
    <property type="project" value="TreeGrafter"/>
</dbReference>
<proteinExistence type="inferred from homology"/>
<feature type="compositionally biased region" description="Basic and acidic residues" evidence="2">
    <location>
        <begin position="44"/>
        <end position="61"/>
    </location>
</feature>
<feature type="region of interest" description="Disordered" evidence="2">
    <location>
        <begin position="364"/>
        <end position="392"/>
    </location>
</feature>
<keyword evidence="5" id="KW-1185">Reference proteome</keyword>
<organism evidence="4 5">
    <name type="scientific">Cronartium quercuum f. sp. fusiforme G11</name>
    <dbReference type="NCBI Taxonomy" id="708437"/>
    <lineage>
        <taxon>Eukaryota</taxon>
        <taxon>Fungi</taxon>
        <taxon>Dikarya</taxon>
        <taxon>Basidiomycota</taxon>
        <taxon>Pucciniomycotina</taxon>
        <taxon>Pucciniomycetes</taxon>
        <taxon>Pucciniales</taxon>
        <taxon>Coleosporiaceae</taxon>
        <taxon>Cronartium</taxon>
    </lineage>
</organism>
<evidence type="ECO:0000313" key="4">
    <source>
        <dbReference type="EMBL" id="KAG0151841.1"/>
    </source>
</evidence>
<feature type="compositionally biased region" description="Polar residues" evidence="2">
    <location>
        <begin position="31"/>
        <end position="43"/>
    </location>
</feature>
<feature type="region of interest" description="Disordered" evidence="2">
    <location>
        <begin position="640"/>
        <end position="698"/>
    </location>
</feature>
<reference evidence="4" key="1">
    <citation type="submission" date="2013-11" db="EMBL/GenBank/DDBJ databases">
        <title>Genome sequence of the fusiform rust pathogen reveals effectors for host alternation and coevolution with pine.</title>
        <authorList>
            <consortium name="DOE Joint Genome Institute"/>
            <person name="Smith K."/>
            <person name="Pendleton A."/>
            <person name="Kubisiak T."/>
            <person name="Anderson C."/>
            <person name="Salamov A."/>
            <person name="Aerts A."/>
            <person name="Riley R."/>
            <person name="Clum A."/>
            <person name="Lindquist E."/>
            <person name="Ence D."/>
            <person name="Campbell M."/>
            <person name="Kronenberg Z."/>
            <person name="Feau N."/>
            <person name="Dhillon B."/>
            <person name="Hamelin R."/>
            <person name="Burleigh J."/>
            <person name="Smith J."/>
            <person name="Yandell M."/>
            <person name="Nelson C."/>
            <person name="Grigoriev I."/>
            <person name="Davis J."/>
        </authorList>
    </citation>
    <scope>NUCLEOTIDE SEQUENCE</scope>
    <source>
        <strain evidence="4">G11</strain>
    </source>
</reference>
<comment type="caution">
    <text evidence="4">The sequence shown here is derived from an EMBL/GenBank/DDBJ whole genome shotgun (WGS) entry which is preliminary data.</text>
</comment>
<evidence type="ECO:0000256" key="1">
    <source>
        <dbReference type="ARBA" id="ARBA00007473"/>
    </source>
</evidence>
<evidence type="ECO:0000259" key="3">
    <source>
        <dbReference type="Pfam" id="PF12936"/>
    </source>
</evidence>
<accession>A0A9P6NR49</accession>
<protein>
    <recommendedName>
        <fullName evidence="3">Kri1-like C-terminal domain-containing protein</fullName>
    </recommendedName>
</protein>
<dbReference type="Proteomes" id="UP000886653">
    <property type="component" value="Unassembled WGS sequence"/>
</dbReference>
<dbReference type="InterPro" id="IPR018034">
    <property type="entry name" value="Kri1"/>
</dbReference>
<feature type="compositionally biased region" description="Basic and acidic residues" evidence="2">
    <location>
        <begin position="177"/>
        <end position="187"/>
    </location>
</feature>
<feature type="compositionally biased region" description="Low complexity" evidence="2">
    <location>
        <begin position="195"/>
        <end position="205"/>
    </location>
</feature>
<dbReference type="AlphaFoldDB" id="A0A9P6NR49"/>
<dbReference type="InterPro" id="IPR024626">
    <property type="entry name" value="Kri1-like_C"/>
</dbReference>
<feature type="compositionally biased region" description="Acidic residues" evidence="2">
    <location>
        <begin position="63"/>
        <end position="81"/>
    </location>
</feature>
<evidence type="ECO:0000256" key="2">
    <source>
        <dbReference type="SAM" id="MobiDB-lite"/>
    </source>
</evidence>
<dbReference type="EMBL" id="MU167210">
    <property type="protein sequence ID" value="KAG0151841.1"/>
    <property type="molecule type" value="Genomic_DNA"/>
</dbReference>
<dbReference type="GO" id="GO:0030686">
    <property type="term" value="C:90S preribosome"/>
    <property type="evidence" value="ECO:0007669"/>
    <property type="project" value="TreeGrafter"/>
</dbReference>
<feature type="compositionally biased region" description="Acidic residues" evidence="2">
    <location>
        <begin position="160"/>
        <end position="169"/>
    </location>
</feature>
<feature type="compositionally biased region" description="Basic residues" evidence="2">
    <location>
        <begin position="504"/>
        <end position="519"/>
    </location>
</feature>
<dbReference type="PANTHER" id="PTHR14490:SF5">
    <property type="entry name" value="PROTEIN KRI1 HOMOLOG"/>
    <property type="match status" value="1"/>
</dbReference>
<feature type="compositionally biased region" description="Basic and acidic residues" evidence="2">
    <location>
        <begin position="684"/>
        <end position="698"/>
    </location>
</feature>
<evidence type="ECO:0000313" key="5">
    <source>
        <dbReference type="Proteomes" id="UP000886653"/>
    </source>
</evidence>
<feature type="compositionally biased region" description="Basic and acidic residues" evidence="2">
    <location>
        <begin position="368"/>
        <end position="392"/>
    </location>
</feature>
<sequence length="698" mass="79829">MAPIDLFSTVNEDLNLSDTKGKRRAAHNEENGLTFNQSYAQQYESRKRGEELTKLKDKYGPDYDGEETDEDEDLSSEDSDAEFITPEVDAAILKTMAKIKRADPTLYEGDQPVFQEEESQHSAARANKTKIHPETNHRQKPLHLRDYQRKALLAGKGLEVDPEADDTEPVDWTPAQEAEKLREETKRAFHSITNEGESSGLGNSSEIEDLLVPREKTLGKAEQEEEDYQQFLLERVGRDDLQVAFRSHQPQPPNILRVEESNAEDDETFLKNYVLGRGWLDKEAKKIPKYAEIVKTRGGRDQSNLSTGPSGANAQVLGRTVIDETHDDDEDGEFVEQAEEFEAKYNFRFEDAAPTIVTHAREMATSVRRTDDSRKTARKMAEARKRDDKQQRMDELDRLKELKRAALVAKLAIIKKNAGAEDVNLDEFDLDSDFDPDSHDRRMGKAFDNAFYGQEDPDGKPAWDDDIDIDDIIPSHEQEEVEEAQIDFQPGGDAYDPLAPAPKGSKRQKKRQKKNSKKRQLMDEASADEKDRHVDEALQQELIDLEGLSPEERKRQLMEALDEYHKLDYEDVIGDLPTRFKYTKVEPDPLRMTPAEILMATDAELNDIIGLKKLAPYRTIADEKTSTRKKKLKELREKLKARRWGEATSTTGPSTLVMRDRRKRSQNGDQDQPRAKKRKGKKERQKDRSKVETDVVES</sequence>